<evidence type="ECO:0000313" key="2">
    <source>
        <dbReference type="Proteomes" id="UP001301958"/>
    </source>
</evidence>
<dbReference type="SUPFAM" id="SSF48403">
    <property type="entry name" value="Ankyrin repeat"/>
    <property type="match status" value="1"/>
</dbReference>
<dbReference type="InterPro" id="IPR002110">
    <property type="entry name" value="Ankyrin_rpt"/>
</dbReference>
<reference evidence="1" key="2">
    <citation type="submission" date="2023-05" db="EMBL/GenBank/DDBJ databases">
        <authorList>
            <consortium name="Lawrence Berkeley National Laboratory"/>
            <person name="Steindorff A."/>
            <person name="Hensen N."/>
            <person name="Bonometti L."/>
            <person name="Westerberg I."/>
            <person name="Brannstrom I.O."/>
            <person name="Guillou S."/>
            <person name="Cros-Aarteil S."/>
            <person name="Calhoun S."/>
            <person name="Haridas S."/>
            <person name="Kuo A."/>
            <person name="Mondo S."/>
            <person name="Pangilinan J."/>
            <person name="Riley R."/>
            <person name="Labutti K."/>
            <person name="Andreopoulos B."/>
            <person name="Lipzen A."/>
            <person name="Chen C."/>
            <person name="Yanf M."/>
            <person name="Daum C."/>
            <person name="Ng V."/>
            <person name="Clum A."/>
            <person name="Ohm R."/>
            <person name="Martin F."/>
            <person name="Silar P."/>
            <person name="Natvig D."/>
            <person name="Lalanne C."/>
            <person name="Gautier V."/>
            <person name="Ament-Velasquez S.L."/>
            <person name="Kruys A."/>
            <person name="Hutchinson M.I."/>
            <person name="Powell A.J."/>
            <person name="Barry K."/>
            <person name="Miller A.N."/>
            <person name="Grigoriev I.V."/>
            <person name="Debuchy R."/>
            <person name="Gladieux P."/>
            <person name="Thoren M.H."/>
            <person name="Johannesson H."/>
        </authorList>
    </citation>
    <scope>NUCLEOTIDE SEQUENCE</scope>
    <source>
        <strain evidence="1">CBS 990.96</strain>
    </source>
</reference>
<sequence>MAPNPFILAADDPQALLDLLKENPSLAAGQDDHGYSLVHAAASYNHLDLLRTLIRDYKVPVDIRDEDGDTALFVVETVEAAKVLVEELGSNPNIRDDEGLTARETIENDGDWPKVAEYLASLPGGELEGVFANGASGVSELPAAPQGLNVTVGQIDEAEVGEQPDPEIRRRIEELAARPDFQSEEGQAALRELVREIVGDEGLSEERNVRSRQD</sequence>
<organism evidence="1 2">
    <name type="scientific">Podospora fimiseda</name>
    <dbReference type="NCBI Taxonomy" id="252190"/>
    <lineage>
        <taxon>Eukaryota</taxon>
        <taxon>Fungi</taxon>
        <taxon>Dikarya</taxon>
        <taxon>Ascomycota</taxon>
        <taxon>Pezizomycotina</taxon>
        <taxon>Sordariomycetes</taxon>
        <taxon>Sordariomycetidae</taxon>
        <taxon>Sordariales</taxon>
        <taxon>Podosporaceae</taxon>
        <taxon>Podospora</taxon>
    </lineage>
</organism>
<dbReference type="Gene3D" id="1.25.40.20">
    <property type="entry name" value="Ankyrin repeat-containing domain"/>
    <property type="match status" value="1"/>
</dbReference>
<dbReference type="Proteomes" id="UP001301958">
    <property type="component" value="Unassembled WGS sequence"/>
</dbReference>
<accession>A0AAN7BDV9</accession>
<dbReference type="EMBL" id="MU865491">
    <property type="protein sequence ID" value="KAK4222111.1"/>
    <property type="molecule type" value="Genomic_DNA"/>
</dbReference>
<gene>
    <name evidence="1" type="ORF">QBC38DRAFT_490660</name>
</gene>
<comment type="caution">
    <text evidence="1">The sequence shown here is derived from an EMBL/GenBank/DDBJ whole genome shotgun (WGS) entry which is preliminary data.</text>
</comment>
<proteinExistence type="predicted"/>
<keyword evidence="2" id="KW-1185">Reference proteome</keyword>
<dbReference type="Pfam" id="PF12796">
    <property type="entry name" value="Ank_2"/>
    <property type="match status" value="1"/>
</dbReference>
<evidence type="ECO:0000313" key="1">
    <source>
        <dbReference type="EMBL" id="KAK4222111.1"/>
    </source>
</evidence>
<reference evidence="1" key="1">
    <citation type="journal article" date="2023" name="Mol. Phylogenet. Evol.">
        <title>Genome-scale phylogeny and comparative genomics of the fungal order Sordariales.</title>
        <authorList>
            <person name="Hensen N."/>
            <person name="Bonometti L."/>
            <person name="Westerberg I."/>
            <person name="Brannstrom I.O."/>
            <person name="Guillou S."/>
            <person name="Cros-Aarteil S."/>
            <person name="Calhoun S."/>
            <person name="Haridas S."/>
            <person name="Kuo A."/>
            <person name="Mondo S."/>
            <person name="Pangilinan J."/>
            <person name="Riley R."/>
            <person name="LaButti K."/>
            <person name="Andreopoulos B."/>
            <person name="Lipzen A."/>
            <person name="Chen C."/>
            <person name="Yan M."/>
            <person name="Daum C."/>
            <person name="Ng V."/>
            <person name="Clum A."/>
            <person name="Steindorff A."/>
            <person name="Ohm R.A."/>
            <person name="Martin F."/>
            <person name="Silar P."/>
            <person name="Natvig D.O."/>
            <person name="Lalanne C."/>
            <person name="Gautier V."/>
            <person name="Ament-Velasquez S.L."/>
            <person name="Kruys A."/>
            <person name="Hutchinson M.I."/>
            <person name="Powell A.J."/>
            <person name="Barry K."/>
            <person name="Miller A.N."/>
            <person name="Grigoriev I.V."/>
            <person name="Debuchy R."/>
            <person name="Gladieux P."/>
            <person name="Hiltunen Thoren M."/>
            <person name="Johannesson H."/>
        </authorList>
    </citation>
    <scope>NUCLEOTIDE SEQUENCE</scope>
    <source>
        <strain evidence="1">CBS 990.96</strain>
    </source>
</reference>
<dbReference type="InterPro" id="IPR036770">
    <property type="entry name" value="Ankyrin_rpt-contain_sf"/>
</dbReference>
<name>A0AAN7BDV9_9PEZI</name>
<dbReference type="AlphaFoldDB" id="A0AAN7BDV9"/>
<protein>
    <submittedName>
        <fullName evidence="1">Ankyrin repeat domain-containing protein 53</fullName>
    </submittedName>
</protein>